<sequence length="98" mass="10878">LNKGEVVNSRDVPHDVITMNSKVRLRDINAQKEMICWLVFPDDSNADQGKISILAPIGTALLGYKVGDIVEWKVPVGVTKLKVEEILYQPEAAGNYQL</sequence>
<organism evidence="2">
    <name type="scientific">marine sediment metagenome</name>
    <dbReference type="NCBI Taxonomy" id="412755"/>
    <lineage>
        <taxon>unclassified sequences</taxon>
        <taxon>metagenomes</taxon>
        <taxon>ecological metagenomes</taxon>
    </lineage>
</organism>
<dbReference type="AlphaFoldDB" id="X1SWU0"/>
<gene>
    <name evidence="2" type="ORF">S12H4_17162</name>
</gene>
<dbReference type="PANTHER" id="PTHR30437">
    <property type="entry name" value="TRANSCRIPTION ELONGATION FACTOR GREA"/>
    <property type="match status" value="1"/>
</dbReference>
<dbReference type="PANTHER" id="PTHR30437:SF5">
    <property type="entry name" value="REGULATOR OF NUCLEOSIDE DIPHOSPHATE KINASE"/>
    <property type="match status" value="1"/>
</dbReference>
<comment type="caution">
    <text evidence="2">The sequence shown here is derived from an EMBL/GenBank/DDBJ whole genome shotgun (WGS) entry which is preliminary data.</text>
</comment>
<feature type="domain" description="Transcription elongation factor GreA/GreB C-terminal" evidence="1">
    <location>
        <begin position="13"/>
        <end position="88"/>
    </location>
</feature>
<dbReference type="GO" id="GO:0032784">
    <property type="term" value="P:regulation of DNA-templated transcription elongation"/>
    <property type="evidence" value="ECO:0007669"/>
    <property type="project" value="InterPro"/>
</dbReference>
<accession>X1SWU0</accession>
<dbReference type="Gene3D" id="3.10.50.30">
    <property type="entry name" value="Transcription elongation factor, GreA/GreB, C-terminal domain"/>
    <property type="match status" value="1"/>
</dbReference>
<dbReference type="InterPro" id="IPR001437">
    <property type="entry name" value="Tscrpt_elong_fac_GreA/B_C"/>
</dbReference>
<dbReference type="SUPFAM" id="SSF54534">
    <property type="entry name" value="FKBP-like"/>
    <property type="match status" value="1"/>
</dbReference>
<dbReference type="EMBL" id="BARW01008359">
    <property type="protein sequence ID" value="GAI83601.1"/>
    <property type="molecule type" value="Genomic_DNA"/>
</dbReference>
<protein>
    <recommendedName>
        <fullName evidence="1">Transcription elongation factor GreA/GreB C-terminal domain-containing protein</fullName>
    </recommendedName>
</protein>
<name>X1SWU0_9ZZZZ</name>
<dbReference type="GO" id="GO:0006354">
    <property type="term" value="P:DNA-templated transcription elongation"/>
    <property type="evidence" value="ECO:0007669"/>
    <property type="project" value="TreeGrafter"/>
</dbReference>
<evidence type="ECO:0000313" key="2">
    <source>
        <dbReference type="EMBL" id="GAI83601.1"/>
    </source>
</evidence>
<dbReference type="FunFam" id="3.10.50.30:FF:000002">
    <property type="entry name" value="Regulator of nucleoside diphosphate kinase"/>
    <property type="match status" value="1"/>
</dbReference>
<dbReference type="Pfam" id="PF01272">
    <property type="entry name" value="GreA_GreB"/>
    <property type="match status" value="1"/>
</dbReference>
<dbReference type="InterPro" id="IPR036953">
    <property type="entry name" value="GreA/GreB_C_sf"/>
</dbReference>
<proteinExistence type="predicted"/>
<reference evidence="2" key="1">
    <citation type="journal article" date="2014" name="Front. Microbiol.">
        <title>High frequency of phylogenetically diverse reductive dehalogenase-homologous genes in deep subseafloor sedimentary metagenomes.</title>
        <authorList>
            <person name="Kawai M."/>
            <person name="Futagami T."/>
            <person name="Toyoda A."/>
            <person name="Takaki Y."/>
            <person name="Nishi S."/>
            <person name="Hori S."/>
            <person name="Arai W."/>
            <person name="Tsubouchi T."/>
            <person name="Morono Y."/>
            <person name="Uchiyama I."/>
            <person name="Ito T."/>
            <person name="Fujiyama A."/>
            <person name="Inagaki F."/>
            <person name="Takami H."/>
        </authorList>
    </citation>
    <scope>NUCLEOTIDE SEQUENCE</scope>
    <source>
        <strain evidence="2">Expedition CK06-06</strain>
    </source>
</reference>
<dbReference type="GO" id="GO:0003677">
    <property type="term" value="F:DNA binding"/>
    <property type="evidence" value="ECO:0007669"/>
    <property type="project" value="InterPro"/>
</dbReference>
<dbReference type="InterPro" id="IPR023459">
    <property type="entry name" value="Tscrpt_elong_fac_GreA/B_fam"/>
</dbReference>
<dbReference type="GO" id="GO:0070063">
    <property type="term" value="F:RNA polymerase binding"/>
    <property type="evidence" value="ECO:0007669"/>
    <property type="project" value="InterPro"/>
</dbReference>
<evidence type="ECO:0000259" key="1">
    <source>
        <dbReference type="Pfam" id="PF01272"/>
    </source>
</evidence>
<feature type="non-terminal residue" evidence="2">
    <location>
        <position position="1"/>
    </location>
</feature>